<organism evidence="3 4">
    <name type="scientific">Roseateles toxinivorans</name>
    <dbReference type="NCBI Taxonomy" id="270368"/>
    <lineage>
        <taxon>Bacteria</taxon>
        <taxon>Pseudomonadati</taxon>
        <taxon>Pseudomonadota</taxon>
        <taxon>Betaproteobacteria</taxon>
        <taxon>Burkholderiales</taxon>
        <taxon>Sphaerotilaceae</taxon>
        <taxon>Roseateles</taxon>
    </lineage>
</organism>
<evidence type="ECO:0000313" key="3">
    <source>
        <dbReference type="EMBL" id="TDP71549.1"/>
    </source>
</evidence>
<dbReference type="SUPFAM" id="SSF53850">
    <property type="entry name" value="Periplasmic binding protein-like II"/>
    <property type="match status" value="1"/>
</dbReference>
<comment type="similarity">
    <text evidence="1">Belongs to the UPF0065 (bug) family.</text>
</comment>
<keyword evidence="2" id="KW-0732">Signal</keyword>
<dbReference type="Pfam" id="PF03401">
    <property type="entry name" value="TctC"/>
    <property type="match status" value="1"/>
</dbReference>
<dbReference type="InParanoid" id="A0A4R6QM32"/>
<dbReference type="OrthoDB" id="9780943at2"/>
<dbReference type="PROSITE" id="PS51257">
    <property type="entry name" value="PROKAR_LIPOPROTEIN"/>
    <property type="match status" value="1"/>
</dbReference>
<evidence type="ECO:0000313" key="4">
    <source>
        <dbReference type="Proteomes" id="UP000295361"/>
    </source>
</evidence>
<gene>
    <name evidence="3" type="ORF">DES47_103530</name>
</gene>
<accession>A0A4R6QM32</accession>
<dbReference type="InterPro" id="IPR042100">
    <property type="entry name" value="Bug_dom1"/>
</dbReference>
<feature type="signal peptide" evidence="2">
    <location>
        <begin position="1"/>
        <end position="25"/>
    </location>
</feature>
<reference evidence="3 4" key="1">
    <citation type="submission" date="2019-03" db="EMBL/GenBank/DDBJ databases">
        <title>Genomic Encyclopedia of Type Strains, Phase IV (KMG-IV): sequencing the most valuable type-strain genomes for metagenomic binning, comparative biology and taxonomic classification.</title>
        <authorList>
            <person name="Goeker M."/>
        </authorList>
    </citation>
    <scope>NUCLEOTIDE SEQUENCE [LARGE SCALE GENOMIC DNA]</scope>
    <source>
        <strain evidence="3 4">DSM 16998</strain>
    </source>
</reference>
<evidence type="ECO:0000256" key="2">
    <source>
        <dbReference type="SAM" id="SignalP"/>
    </source>
</evidence>
<dbReference type="PANTHER" id="PTHR42928:SF3">
    <property type="entry name" value="UPF0065 PROTEIN YFLP"/>
    <property type="match status" value="1"/>
</dbReference>
<dbReference type="RefSeq" id="WP_133701320.1">
    <property type="nucleotide sequence ID" value="NZ_SNXS01000003.1"/>
</dbReference>
<dbReference type="PANTHER" id="PTHR42928">
    <property type="entry name" value="TRICARBOXYLATE-BINDING PROTEIN"/>
    <property type="match status" value="1"/>
</dbReference>
<dbReference type="CDD" id="cd07012">
    <property type="entry name" value="PBP2_Bug_TTT"/>
    <property type="match status" value="1"/>
</dbReference>
<name>A0A4R6QM32_9BURK</name>
<feature type="chain" id="PRO_5020879482" evidence="2">
    <location>
        <begin position="26"/>
        <end position="330"/>
    </location>
</feature>
<dbReference type="Proteomes" id="UP000295361">
    <property type="component" value="Unassembled WGS sequence"/>
</dbReference>
<comment type="caution">
    <text evidence="3">The sequence shown here is derived from an EMBL/GenBank/DDBJ whole genome shotgun (WGS) entry which is preliminary data.</text>
</comment>
<dbReference type="InterPro" id="IPR005064">
    <property type="entry name" value="BUG"/>
</dbReference>
<sequence>MKHFFRRCAQALVLASAVACLPARAGPFDQPECVVGAKSGGGFDLTCRLVQAMLEAGKSQQQPALRLSYLPGGIGAVAFNTFTGSRAADGNAVVAFSAGSLLNLAQGKFGPHSERDVRWLATIGTDYGVIAVAKNSPYQSLADVVKALQTKPGSIVFGAGGTIGSQDWVKAALLARAAGVSHKIIRFVAFEGGGDALTALEGGHVQVFAGDAAELSLHLKSSAGIRVVAVLSEQRLPGQLAHVPTAREQGYDIRWATVRGLYVGKQVSDADYRQWVEVLEKARSTPSFAARRAELGLYPLWMTGPELDKYVSDRVAQYRKLASEFQLNVR</sequence>
<dbReference type="EMBL" id="SNXS01000003">
    <property type="protein sequence ID" value="TDP71549.1"/>
    <property type="molecule type" value="Genomic_DNA"/>
</dbReference>
<dbReference type="AlphaFoldDB" id="A0A4R6QM32"/>
<proteinExistence type="inferred from homology"/>
<evidence type="ECO:0000256" key="1">
    <source>
        <dbReference type="ARBA" id="ARBA00006987"/>
    </source>
</evidence>
<dbReference type="PIRSF" id="PIRSF017082">
    <property type="entry name" value="YflP"/>
    <property type="match status" value="1"/>
</dbReference>
<protein>
    <submittedName>
        <fullName evidence="3">Putative tricarboxylic transport membrane protein</fullName>
    </submittedName>
</protein>
<keyword evidence="4" id="KW-1185">Reference proteome</keyword>
<dbReference type="Gene3D" id="3.40.190.150">
    <property type="entry name" value="Bordetella uptake gene, domain 1"/>
    <property type="match status" value="1"/>
</dbReference>
<dbReference type="Gene3D" id="3.40.190.10">
    <property type="entry name" value="Periplasmic binding protein-like II"/>
    <property type="match status" value="1"/>
</dbReference>